<accession>A0AAE0R8X7</accession>
<dbReference type="AlphaFoldDB" id="A0AAE0R8X7"/>
<dbReference type="GO" id="GO:0005634">
    <property type="term" value="C:nucleus"/>
    <property type="evidence" value="ECO:0007669"/>
    <property type="project" value="UniProtKB-SubCell"/>
</dbReference>
<dbReference type="EMBL" id="JAUCMX010000005">
    <property type="protein sequence ID" value="KAK3545694.1"/>
    <property type="molecule type" value="Genomic_DNA"/>
</dbReference>
<dbReference type="Pfam" id="PF00385">
    <property type="entry name" value="Chromo"/>
    <property type="match status" value="1"/>
</dbReference>
<organism evidence="3 4">
    <name type="scientific">Hemibagrus guttatus</name>
    <dbReference type="NCBI Taxonomy" id="175788"/>
    <lineage>
        <taxon>Eukaryota</taxon>
        <taxon>Metazoa</taxon>
        <taxon>Chordata</taxon>
        <taxon>Craniata</taxon>
        <taxon>Vertebrata</taxon>
        <taxon>Euteleostomi</taxon>
        <taxon>Actinopterygii</taxon>
        <taxon>Neopterygii</taxon>
        <taxon>Teleostei</taxon>
        <taxon>Ostariophysi</taxon>
        <taxon>Siluriformes</taxon>
        <taxon>Bagridae</taxon>
        <taxon>Hemibagrus</taxon>
    </lineage>
</organism>
<dbReference type="Gene3D" id="2.40.50.40">
    <property type="match status" value="1"/>
</dbReference>
<reference evidence="3" key="1">
    <citation type="submission" date="2023-06" db="EMBL/GenBank/DDBJ databases">
        <title>Male Hemibagrus guttatus genome.</title>
        <authorList>
            <person name="Bian C."/>
        </authorList>
    </citation>
    <scope>NUCLEOTIDE SEQUENCE</scope>
    <source>
        <strain evidence="3">Male_cb2023</strain>
        <tissue evidence="3">Muscle</tissue>
    </source>
</reference>
<feature type="domain" description="Chromo" evidence="2">
    <location>
        <begin position="95"/>
        <end position="141"/>
    </location>
</feature>
<protein>
    <recommendedName>
        <fullName evidence="2">Chromo domain-containing protein</fullName>
    </recommendedName>
</protein>
<dbReference type="Proteomes" id="UP001274896">
    <property type="component" value="Unassembled WGS sequence"/>
</dbReference>
<dbReference type="PROSITE" id="PS50013">
    <property type="entry name" value="CHROMO_2"/>
    <property type="match status" value="1"/>
</dbReference>
<evidence type="ECO:0000256" key="1">
    <source>
        <dbReference type="ARBA" id="ARBA00004123"/>
    </source>
</evidence>
<evidence type="ECO:0000313" key="4">
    <source>
        <dbReference type="Proteomes" id="UP001274896"/>
    </source>
</evidence>
<dbReference type="Pfam" id="PF24626">
    <property type="entry name" value="SH3_Tf2-1"/>
    <property type="match status" value="1"/>
</dbReference>
<sequence length="208" mass="22925">MAAVAGWFWSSQKSTCNLKLKPPCWKLSPKFIGPFKIIRQVNPVNYRLQLPASYRIYPTFHASLLKPVSARAGSAADPVPVPPPRPLDIDGSLAYRVRALLALHTTGQQYLVDWEGYGPEECSWVNATDILDPSLTEEFHRMASALTSVSFGRGQFTGVKGTRLKLARATMFLGQNGFYPTTGGIYLHENGEIGVRVPENGSRGETPF</sequence>
<dbReference type="SUPFAM" id="SSF54160">
    <property type="entry name" value="Chromo domain-like"/>
    <property type="match status" value="1"/>
</dbReference>
<gene>
    <name evidence="3" type="ORF">QTP70_011251</name>
</gene>
<comment type="caution">
    <text evidence="3">The sequence shown here is derived from an EMBL/GenBank/DDBJ whole genome shotgun (WGS) entry which is preliminary data.</text>
</comment>
<evidence type="ECO:0000259" key="2">
    <source>
        <dbReference type="PROSITE" id="PS50013"/>
    </source>
</evidence>
<dbReference type="InterPro" id="IPR023780">
    <property type="entry name" value="Chromo_domain"/>
</dbReference>
<evidence type="ECO:0000313" key="3">
    <source>
        <dbReference type="EMBL" id="KAK3545694.1"/>
    </source>
</evidence>
<keyword evidence="4" id="KW-1185">Reference proteome</keyword>
<dbReference type="InterPro" id="IPR056924">
    <property type="entry name" value="SH3_Tf2-1"/>
</dbReference>
<dbReference type="PANTHER" id="PTHR46148">
    <property type="entry name" value="CHROMO DOMAIN-CONTAINING PROTEIN"/>
    <property type="match status" value="1"/>
</dbReference>
<dbReference type="InterPro" id="IPR000953">
    <property type="entry name" value="Chromo/chromo_shadow_dom"/>
</dbReference>
<dbReference type="InterPro" id="IPR016197">
    <property type="entry name" value="Chromo-like_dom_sf"/>
</dbReference>
<dbReference type="PANTHER" id="PTHR46148:SF52">
    <property type="entry name" value="OS04G0603800 PROTEIN"/>
    <property type="match status" value="1"/>
</dbReference>
<name>A0AAE0R8X7_9TELE</name>
<comment type="subcellular location">
    <subcellularLocation>
        <location evidence="1">Nucleus</location>
    </subcellularLocation>
</comment>
<proteinExistence type="predicted"/>